<reference evidence="2" key="1">
    <citation type="submission" date="2022-08" db="EMBL/GenBank/DDBJ databases">
        <authorList>
            <person name="Byrne P K."/>
        </authorList>
    </citation>
    <scope>NUCLEOTIDE SEQUENCE</scope>
    <source>
        <strain evidence="2">UCD650</strain>
    </source>
</reference>
<protein>
    <submittedName>
        <fullName evidence="2">Uncharacterized protein</fullName>
    </submittedName>
</protein>
<keyword evidence="1" id="KW-0472">Membrane</keyword>
<proteinExistence type="predicted"/>
<keyword evidence="1" id="KW-0812">Transmembrane</keyword>
<dbReference type="EMBL" id="OX291493">
    <property type="protein sequence ID" value="CAI1871711.1"/>
    <property type="molecule type" value="Genomic_DNA"/>
</dbReference>
<name>A0ABN8VRZ5_SACEU</name>
<dbReference type="Proteomes" id="UP001152964">
    <property type="component" value="Chromosome 3"/>
</dbReference>
<gene>
    <name evidence="2" type="primary">U6500C00510</name>
    <name evidence="2" type="ORF">SEUBUCD650_0C00510</name>
</gene>
<feature type="transmembrane region" description="Helical" evidence="1">
    <location>
        <begin position="26"/>
        <end position="48"/>
    </location>
</feature>
<sequence>MQNILDVLLEDIGIHKRESIILQNNITLSSFLLYVLIHYPITLSILAFQLPLDWMTVSQSLCHPLTPHVMIYH</sequence>
<evidence type="ECO:0000313" key="3">
    <source>
        <dbReference type="Proteomes" id="UP001152964"/>
    </source>
</evidence>
<evidence type="ECO:0000256" key="1">
    <source>
        <dbReference type="SAM" id="Phobius"/>
    </source>
</evidence>
<keyword evidence="1" id="KW-1133">Transmembrane helix</keyword>
<keyword evidence="3" id="KW-1185">Reference proteome</keyword>
<organism evidence="2 3">
    <name type="scientific">Saccharomyces eubayanus</name>
    <name type="common">Yeast</name>
    <dbReference type="NCBI Taxonomy" id="1080349"/>
    <lineage>
        <taxon>Eukaryota</taxon>
        <taxon>Fungi</taxon>
        <taxon>Dikarya</taxon>
        <taxon>Ascomycota</taxon>
        <taxon>Saccharomycotina</taxon>
        <taxon>Saccharomycetes</taxon>
        <taxon>Saccharomycetales</taxon>
        <taxon>Saccharomycetaceae</taxon>
        <taxon>Saccharomyces</taxon>
    </lineage>
</organism>
<accession>A0ABN8VRZ5</accession>
<evidence type="ECO:0000313" key="2">
    <source>
        <dbReference type="EMBL" id="CAI1871711.1"/>
    </source>
</evidence>